<feature type="domain" description="FHA" evidence="2">
    <location>
        <begin position="136"/>
        <end position="185"/>
    </location>
</feature>
<dbReference type="InterPro" id="IPR050923">
    <property type="entry name" value="Cell_Proc_Reg/RNA_Proc"/>
</dbReference>
<dbReference type="SMART" id="SM00240">
    <property type="entry name" value="FHA"/>
    <property type="match status" value="2"/>
</dbReference>
<keyword evidence="1" id="KW-0812">Transmembrane</keyword>
<dbReference type="AlphaFoldDB" id="A0A8A4TT19"/>
<dbReference type="SUPFAM" id="SSF49879">
    <property type="entry name" value="SMAD/FHA domain"/>
    <property type="match status" value="2"/>
</dbReference>
<accession>A0A8A4TT19</accession>
<keyword evidence="1" id="KW-0472">Membrane</keyword>
<feature type="domain" description="FHA" evidence="2">
    <location>
        <begin position="22"/>
        <end position="71"/>
    </location>
</feature>
<keyword evidence="4" id="KW-1185">Reference proteome</keyword>
<name>A0A8A4TT19_SULCO</name>
<sequence>MPKIRIFLQEQWEEFSFKGKPVTIGRGTENDIHINSSRVSRSHCRIGFFQGNFVLEDMGSKLGTFVNGMRITRANIGHGDQIRFGDRIEAVFMEDADVTNTETLRVVTPDWQSDGERLVALNGPFANQSFPLRPHTRIGRGVECEITLPVDTVSQVHAEILKDKEGITVLDRDSANGTFVNEQRTARHRLKPGDVVRFDRISFRFENPHVKIGRGEGTRVNGLAPEDDDKTVATPVLAAKDLRAARVSCDPAEKTLLKPSLPMAPGQRLGMDSTQAKVLGTSPWILFGGLALLTAGTLAAAGYYFWKSGLLN</sequence>
<organism evidence="3 4">
    <name type="scientific">Sulfidibacter corallicola</name>
    <dbReference type="NCBI Taxonomy" id="2818388"/>
    <lineage>
        <taxon>Bacteria</taxon>
        <taxon>Pseudomonadati</taxon>
        <taxon>Acidobacteriota</taxon>
        <taxon>Holophagae</taxon>
        <taxon>Acanthopleuribacterales</taxon>
        <taxon>Acanthopleuribacteraceae</taxon>
        <taxon>Sulfidibacter</taxon>
    </lineage>
</organism>
<dbReference type="Proteomes" id="UP000663929">
    <property type="component" value="Chromosome"/>
</dbReference>
<dbReference type="InterPro" id="IPR008984">
    <property type="entry name" value="SMAD_FHA_dom_sf"/>
</dbReference>
<feature type="transmembrane region" description="Helical" evidence="1">
    <location>
        <begin position="284"/>
        <end position="306"/>
    </location>
</feature>
<keyword evidence="1" id="KW-1133">Transmembrane helix</keyword>
<dbReference type="Pfam" id="PF00498">
    <property type="entry name" value="FHA"/>
    <property type="match status" value="2"/>
</dbReference>
<dbReference type="PANTHER" id="PTHR23308">
    <property type="entry name" value="NUCLEAR INHIBITOR OF PROTEIN PHOSPHATASE-1"/>
    <property type="match status" value="1"/>
</dbReference>
<dbReference type="KEGG" id="scor:J3U87_06985"/>
<dbReference type="PROSITE" id="PS50006">
    <property type="entry name" value="FHA_DOMAIN"/>
    <property type="match status" value="2"/>
</dbReference>
<dbReference type="Gene3D" id="2.60.200.20">
    <property type="match status" value="2"/>
</dbReference>
<dbReference type="CDD" id="cd00060">
    <property type="entry name" value="FHA"/>
    <property type="match status" value="2"/>
</dbReference>
<evidence type="ECO:0000259" key="2">
    <source>
        <dbReference type="PROSITE" id="PS50006"/>
    </source>
</evidence>
<evidence type="ECO:0000256" key="1">
    <source>
        <dbReference type="SAM" id="Phobius"/>
    </source>
</evidence>
<dbReference type="InterPro" id="IPR000253">
    <property type="entry name" value="FHA_dom"/>
</dbReference>
<gene>
    <name evidence="3" type="ORF">J3U87_06985</name>
</gene>
<protein>
    <submittedName>
        <fullName evidence="3">FHA domain-containing protein</fullName>
    </submittedName>
</protein>
<dbReference type="RefSeq" id="WP_237382310.1">
    <property type="nucleotide sequence ID" value="NZ_CP071793.1"/>
</dbReference>
<reference evidence="3" key="1">
    <citation type="submission" date="2021-03" db="EMBL/GenBank/DDBJ databases">
        <title>Acanthopleuribacteraceae sp. M133.</title>
        <authorList>
            <person name="Wang G."/>
        </authorList>
    </citation>
    <scope>NUCLEOTIDE SEQUENCE</scope>
    <source>
        <strain evidence="3">M133</strain>
    </source>
</reference>
<evidence type="ECO:0000313" key="4">
    <source>
        <dbReference type="Proteomes" id="UP000663929"/>
    </source>
</evidence>
<dbReference type="EMBL" id="CP071793">
    <property type="protein sequence ID" value="QTD52201.1"/>
    <property type="molecule type" value="Genomic_DNA"/>
</dbReference>
<proteinExistence type="predicted"/>
<evidence type="ECO:0000313" key="3">
    <source>
        <dbReference type="EMBL" id="QTD52201.1"/>
    </source>
</evidence>